<keyword evidence="3" id="KW-1185">Reference proteome</keyword>
<reference evidence="2 3" key="1">
    <citation type="journal article" date="2019" name="Int. J. Syst. Evol. Microbiol.">
        <title>The Global Catalogue of Microorganisms (GCM) 10K type strain sequencing project: providing services to taxonomists for standard genome sequencing and annotation.</title>
        <authorList>
            <consortium name="The Broad Institute Genomics Platform"/>
            <consortium name="The Broad Institute Genome Sequencing Center for Infectious Disease"/>
            <person name="Wu L."/>
            <person name="Ma J."/>
        </authorList>
    </citation>
    <scope>NUCLEOTIDE SEQUENCE [LARGE SCALE GENOMIC DNA]</scope>
    <source>
        <strain evidence="2 3">JCM 15309</strain>
    </source>
</reference>
<name>A0ABN2R6Y7_9ACTN</name>
<evidence type="ECO:0000313" key="2">
    <source>
        <dbReference type="EMBL" id="GAA1964554.1"/>
    </source>
</evidence>
<evidence type="ECO:0000313" key="3">
    <source>
        <dbReference type="Proteomes" id="UP001500571"/>
    </source>
</evidence>
<dbReference type="EMBL" id="BAAAPB010000002">
    <property type="protein sequence ID" value="GAA1964554.1"/>
    <property type="molecule type" value="Genomic_DNA"/>
</dbReference>
<dbReference type="InterPro" id="IPR013022">
    <property type="entry name" value="Xyl_isomerase-like_TIM-brl"/>
</dbReference>
<gene>
    <name evidence="2" type="ORF">GCM10009798_25950</name>
</gene>
<dbReference type="Pfam" id="PF01261">
    <property type="entry name" value="AP_endonuc_2"/>
    <property type="match status" value="1"/>
</dbReference>
<dbReference type="Proteomes" id="UP001500571">
    <property type="component" value="Unassembled WGS sequence"/>
</dbReference>
<accession>A0ABN2R6Y7</accession>
<evidence type="ECO:0000259" key="1">
    <source>
        <dbReference type="Pfam" id="PF01261"/>
    </source>
</evidence>
<comment type="caution">
    <text evidence="2">The sequence shown here is derived from an EMBL/GenBank/DDBJ whole genome shotgun (WGS) entry which is preliminary data.</text>
</comment>
<sequence length="336" mass="37280">MSIMLGNTLYSMTNEWLAGQYDLGSLIDEVGKRGLGPGIEIIGFQSLRGFPNRVSDEEIKTLRDAIDRNGLVPTSLASNADIALRADQWMDADRSVEYMRPQIELAERLGFPVVRTQIGLTPEVLEKVEPIAAKAGVKLGMEVHAPEGPNTPKVIATREAYDRIGSEYLGFVPDFSSCMRAIPVGMLDKLRRDGLSEAGIESLKRAWEAPGAPFQRYGRFAAECGELGEPELPVGFARLVFTMFGRENLEDWRDVLPQVVHIHGKFYDVDDDLTSPSIDYESIMKVFSELDRTVSMSSEWEGHAYLDADEESAFDMVAKHHAMCSRFLGEGGVARV</sequence>
<proteinExistence type="predicted"/>
<protein>
    <recommendedName>
        <fullName evidence="1">Xylose isomerase-like TIM barrel domain-containing protein</fullName>
    </recommendedName>
</protein>
<dbReference type="SUPFAM" id="SSF51658">
    <property type="entry name" value="Xylose isomerase-like"/>
    <property type="match status" value="1"/>
</dbReference>
<feature type="domain" description="Xylose isomerase-like TIM barrel" evidence="1">
    <location>
        <begin position="38"/>
        <end position="179"/>
    </location>
</feature>
<dbReference type="InterPro" id="IPR036237">
    <property type="entry name" value="Xyl_isomerase-like_sf"/>
</dbReference>
<dbReference type="Gene3D" id="3.20.20.150">
    <property type="entry name" value="Divalent-metal-dependent TIM barrel enzymes"/>
    <property type="match status" value="1"/>
</dbReference>
<organism evidence="2 3">
    <name type="scientific">Nocardioides panacihumi</name>
    <dbReference type="NCBI Taxonomy" id="400774"/>
    <lineage>
        <taxon>Bacteria</taxon>
        <taxon>Bacillati</taxon>
        <taxon>Actinomycetota</taxon>
        <taxon>Actinomycetes</taxon>
        <taxon>Propionibacteriales</taxon>
        <taxon>Nocardioidaceae</taxon>
        <taxon>Nocardioides</taxon>
    </lineage>
</organism>